<dbReference type="AlphaFoldDB" id="A0A0J6WWK5"/>
<comment type="caution">
    <text evidence="8">The sequence shown here is derived from an EMBL/GenBank/DDBJ whole genome shotgun (WGS) entry which is preliminary data.</text>
</comment>
<dbReference type="Proteomes" id="UP000036503">
    <property type="component" value="Unassembled WGS sequence"/>
</dbReference>
<evidence type="ECO:0000313" key="8">
    <source>
        <dbReference type="EMBL" id="KMO86979.1"/>
    </source>
</evidence>
<evidence type="ECO:0000256" key="6">
    <source>
        <dbReference type="ARBA" id="ARBA00023014"/>
    </source>
</evidence>
<dbReference type="RefSeq" id="WP_048513715.1">
    <property type="nucleotide sequence ID" value="NZ_FUXD01000016.1"/>
</dbReference>
<dbReference type="InterPro" id="IPR006638">
    <property type="entry name" value="Elp3/MiaA/NifB-like_rSAM"/>
</dbReference>
<evidence type="ECO:0000256" key="1">
    <source>
        <dbReference type="ARBA" id="ARBA00001966"/>
    </source>
</evidence>
<accession>A0A0J6WWK5</accession>
<dbReference type="PATRIC" id="fig|1122219.3.peg.313"/>
<dbReference type="Pfam" id="PF04055">
    <property type="entry name" value="Radical_SAM"/>
    <property type="match status" value="1"/>
</dbReference>
<protein>
    <submittedName>
        <fullName evidence="8">Radical SAM protein</fullName>
    </submittedName>
</protein>
<evidence type="ECO:0000256" key="4">
    <source>
        <dbReference type="ARBA" id="ARBA00022723"/>
    </source>
</evidence>
<dbReference type="GO" id="GO:0005737">
    <property type="term" value="C:cytoplasm"/>
    <property type="evidence" value="ECO:0007669"/>
    <property type="project" value="TreeGrafter"/>
</dbReference>
<dbReference type="GO" id="GO:0002926">
    <property type="term" value="P:tRNA wobble base 5-methoxycarbonylmethyl-2-thiouridinylation"/>
    <property type="evidence" value="ECO:0007669"/>
    <property type="project" value="TreeGrafter"/>
</dbReference>
<reference evidence="8 9" key="1">
    <citation type="submission" date="2015-06" db="EMBL/GenBank/DDBJ databases">
        <title>Draft genome sequence of beer spoilage bacterium Megasphaera cerevisiae type strain 20462.</title>
        <authorList>
            <person name="Kutumbaka K."/>
            <person name="Pasmowitz J."/>
            <person name="Mategko J."/>
            <person name="Reyes D."/>
            <person name="Friedrich A."/>
            <person name="Han S."/>
            <person name="Martens-Habbena W."/>
            <person name="Neal-McKinney J."/>
            <person name="Janagama H.K."/>
            <person name="Nadala C."/>
            <person name="Samadpour M."/>
        </authorList>
    </citation>
    <scope>NUCLEOTIDE SEQUENCE [LARGE SCALE GENOMIC DNA]</scope>
    <source>
        <strain evidence="8 9">DSM 20462</strain>
    </source>
</reference>
<keyword evidence="2" id="KW-0004">4Fe-4S</keyword>
<evidence type="ECO:0000259" key="7">
    <source>
        <dbReference type="PROSITE" id="PS51918"/>
    </source>
</evidence>
<evidence type="ECO:0000313" key="9">
    <source>
        <dbReference type="Proteomes" id="UP000036503"/>
    </source>
</evidence>
<comment type="cofactor">
    <cofactor evidence="1">
        <name>[4Fe-4S] cluster</name>
        <dbReference type="ChEBI" id="CHEBI:49883"/>
    </cofactor>
</comment>
<dbReference type="SFLD" id="SFLDG01086">
    <property type="entry name" value="elongater_protein-like"/>
    <property type="match status" value="1"/>
</dbReference>
<dbReference type="PROSITE" id="PS51918">
    <property type="entry name" value="RADICAL_SAM"/>
    <property type="match status" value="1"/>
</dbReference>
<dbReference type="InParanoid" id="A0A0J6WWK5"/>
<evidence type="ECO:0000256" key="2">
    <source>
        <dbReference type="ARBA" id="ARBA00022485"/>
    </source>
</evidence>
<dbReference type="STRING" id="39029.BSR42_04240"/>
<dbReference type="GO" id="GO:0051539">
    <property type="term" value="F:4 iron, 4 sulfur cluster binding"/>
    <property type="evidence" value="ECO:0007669"/>
    <property type="project" value="UniProtKB-KW"/>
</dbReference>
<dbReference type="Gene3D" id="3.80.30.20">
    <property type="entry name" value="tm_1862 like domain"/>
    <property type="match status" value="1"/>
</dbReference>
<dbReference type="InterPro" id="IPR058240">
    <property type="entry name" value="rSAM_sf"/>
</dbReference>
<dbReference type="Pfam" id="PF16199">
    <property type="entry name" value="Radical_SAM_C"/>
    <property type="match status" value="1"/>
</dbReference>
<name>A0A0J6WWK5_9FIRM</name>
<evidence type="ECO:0000256" key="5">
    <source>
        <dbReference type="ARBA" id="ARBA00023004"/>
    </source>
</evidence>
<dbReference type="PANTHER" id="PTHR11135:SF0">
    <property type="entry name" value="ELONGATOR COMPLEX PROTEIN 3"/>
    <property type="match status" value="1"/>
</dbReference>
<keyword evidence="5" id="KW-0408">Iron</keyword>
<dbReference type="GO" id="GO:0003824">
    <property type="term" value="F:catalytic activity"/>
    <property type="evidence" value="ECO:0007669"/>
    <property type="project" value="InterPro"/>
</dbReference>
<dbReference type="SFLD" id="SFLDG01082">
    <property type="entry name" value="B12-binding_domain_containing"/>
    <property type="match status" value="1"/>
</dbReference>
<evidence type="ECO:0000256" key="3">
    <source>
        <dbReference type="ARBA" id="ARBA00022691"/>
    </source>
</evidence>
<dbReference type="OrthoDB" id="9815044at2"/>
<dbReference type="GO" id="GO:0046872">
    <property type="term" value="F:metal ion binding"/>
    <property type="evidence" value="ECO:0007669"/>
    <property type="project" value="UniProtKB-KW"/>
</dbReference>
<dbReference type="SUPFAM" id="SSF102114">
    <property type="entry name" value="Radical SAM enzymes"/>
    <property type="match status" value="1"/>
</dbReference>
<dbReference type="EMBL" id="LEKT01000011">
    <property type="protein sequence ID" value="KMO86979.1"/>
    <property type="molecule type" value="Genomic_DNA"/>
</dbReference>
<keyword evidence="9" id="KW-1185">Reference proteome</keyword>
<dbReference type="SMART" id="SM00729">
    <property type="entry name" value="Elp3"/>
    <property type="match status" value="1"/>
</dbReference>
<keyword evidence="6" id="KW-0411">Iron-sulfur</keyword>
<gene>
    <name evidence="8" type="ORF">AB840_04855</name>
</gene>
<dbReference type="InterPro" id="IPR007197">
    <property type="entry name" value="rSAM"/>
</dbReference>
<dbReference type="InterPro" id="IPR032432">
    <property type="entry name" value="Radical_SAM_C"/>
</dbReference>
<dbReference type="InterPro" id="IPR039661">
    <property type="entry name" value="ELP3"/>
</dbReference>
<dbReference type="PANTHER" id="PTHR11135">
    <property type="entry name" value="HISTONE ACETYLTRANSFERASE-RELATED"/>
    <property type="match status" value="1"/>
</dbReference>
<dbReference type="SFLD" id="SFLDS00029">
    <property type="entry name" value="Radical_SAM"/>
    <property type="match status" value="1"/>
</dbReference>
<keyword evidence="3" id="KW-0949">S-adenosyl-L-methionine</keyword>
<dbReference type="InterPro" id="IPR023404">
    <property type="entry name" value="rSAM_horseshoe"/>
</dbReference>
<keyword evidence="4" id="KW-0479">Metal-binding</keyword>
<sequence length="355" mass="39910">MKTSVIPIFIPHIGCPYRCVFCNQWQITGHRGVPDAADVQHSIDTYTAGVTEPRHWEVAFYGGSFTAIPTTLQEQLLQPAYEALATGHIQAVRCSTRPDFITQPILDRLRSFGMTIVELGVQSMDDRVLELAKRGHTAAHVLEATALLRANHFTVGHQLMPGLPGENWDSLKQTTTAVCRLHPDMARIYPVAVLDHTELADMYRAGRYKALTVHEGVERAAYMKQAFLEHTIQCIRTGLQATKDLDDSTQVLAGAYAPAMGELVDTRRYGQQLFALLDILEKEPIMISYHRRDTSRVRGYRNVTLIGAGRRYGNQLQWREDSTVMPGCIQIGTASQGRYEIYTDMRMIKKIECST</sequence>
<proteinExistence type="predicted"/>
<feature type="domain" description="Radical SAM core" evidence="7">
    <location>
        <begin position="1"/>
        <end position="233"/>
    </location>
</feature>
<organism evidence="8 9">
    <name type="scientific">Megasphaera cerevisiae DSM 20462</name>
    <dbReference type="NCBI Taxonomy" id="1122219"/>
    <lineage>
        <taxon>Bacteria</taxon>
        <taxon>Bacillati</taxon>
        <taxon>Bacillota</taxon>
        <taxon>Negativicutes</taxon>
        <taxon>Veillonellales</taxon>
        <taxon>Veillonellaceae</taxon>
        <taxon>Megasphaera</taxon>
    </lineage>
</organism>
<dbReference type="CDD" id="cd01335">
    <property type="entry name" value="Radical_SAM"/>
    <property type="match status" value="1"/>
</dbReference>